<evidence type="ECO:0000313" key="2">
    <source>
        <dbReference type="Proteomes" id="UP001140096"/>
    </source>
</evidence>
<reference evidence="1" key="1">
    <citation type="submission" date="2022-07" db="EMBL/GenBank/DDBJ databases">
        <title>Phylogenomic reconstructions and comparative analyses of Kickxellomycotina fungi.</title>
        <authorList>
            <person name="Reynolds N.K."/>
            <person name="Stajich J.E."/>
            <person name="Barry K."/>
            <person name="Grigoriev I.V."/>
            <person name="Crous P."/>
            <person name="Smith M.E."/>
        </authorList>
    </citation>
    <scope>NUCLEOTIDE SEQUENCE</scope>
    <source>
        <strain evidence="1">CBS 102833</strain>
    </source>
</reference>
<sequence>MSESAPNTTESSVQRNVRHASGNPEVDNFRQRLARSSHDVEAWLGLVNYAKHAGDDALLHETYTDALKQYPSSGQLLASLAELELRRGNIQSAEAVFNSNLFSVPSIELWQCYLNYVLKANVDGQGVVSQHERRATVKQCYKLVLDNVGCDREAGRIWADYIGFLSSGQTSAPYEEQQKIELLRETYQAAVAIPHLKVEEIWKNYDVFENRLDRATAKQMLSRTSPSYMTARTALRVMNKHWDAIRRNQPLHAIPAPPEWSPREIDYLEAWKKYLKWETENPLNVSDPGALRRRVVYAYNQACMALRFYPEIWIDFAEYLSSQGQHSDALAKMHSASQVLPSSLAVQFAYAEMAEKHKQPNVCKQVYENVIALNRADIDSTTTRYTQKLDKLEKNLAQISTKKTAGKDKQDMQDTETPAEASLAESGSDSDESDGMGDDSGVDDNASDASGPERSGATAALERAKRRINVRVVSTKARMEQDLGEIRELYTLSWIMYLRY</sequence>
<name>A0ACC1L068_9FUNG</name>
<gene>
    <name evidence="1" type="primary">RNA14</name>
    <name evidence="1" type="ORF">H4S07_005603</name>
</gene>
<protein>
    <submittedName>
        <fullName evidence="1">mRNA 3'-end-processing protein rna14</fullName>
    </submittedName>
</protein>
<keyword evidence="2" id="KW-1185">Reference proteome</keyword>
<comment type="caution">
    <text evidence="1">The sequence shown here is derived from an EMBL/GenBank/DDBJ whole genome shotgun (WGS) entry which is preliminary data.</text>
</comment>
<accession>A0ACC1L068</accession>
<proteinExistence type="predicted"/>
<dbReference type="Proteomes" id="UP001140096">
    <property type="component" value="Unassembled WGS sequence"/>
</dbReference>
<evidence type="ECO:0000313" key="1">
    <source>
        <dbReference type="EMBL" id="KAJ2798799.1"/>
    </source>
</evidence>
<dbReference type="EMBL" id="JANBUP010002841">
    <property type="protein sequence ID" value="KAJ2798799.1"/>
    <property type="molecule type" value="Genomic_DNA"/>
</dbReference>
<feature type="non-terminal residue" evidence="1">
    <location>
        <position position="500"/>
    </location>
</feature>
<organism evidence="1 2">
    <name type="scientific">Coemansia furcata</name>
    <dbReference type="NCBI Taxonomy" id="417177"/>
    <lineage>
        <taxon>Eukaryota</taxon>
        <taxon>Fungi</taxon>
        <taxon>Fungi incertae sedis</taxon>
        <taxon>Zoopagomycota</taxon>
        <taxon>Kickxellomycotina</taxon>
        <taxon>Kickxellomycetes</taxon>
        <taxon>Kickxellales</taxon>
        <taxon>Kickxellaceae</taxon>
        <taxon>Coemansia</taxon>
    </lineage>
</organism>